<sequence>MNINTYKPDRRKRDLNNLNKAIFKALVHRNVLFDDDQIEIILGERKEVIKNGKIELAITELKEEPNG</sequence>
<organism evidence="1 2">
    <name type="scientific">Frischella perrara</name>
    <dbReference type="NCBI Taxonomy" id="1267021"/>
    <lineage>
        <taxon>Bacteria</taxon>
        <taxon>Pseudomonadati</taxon>
        <taxon>Pseudomonadota</taxon>
        <taxon>Gammaproteobacteria</taxon>
        <taxon>Orbales</taxon>
        <taxon>Orbaceae</taxon>
        <taxon>Frischella</taxon>
    </lineage>
</organism>
<dbReference type="EMBL" id="QGLM01000007">
    <property type="protein sequence ID" value="PXY95890.1"/>
    <property type="molecule type" value="Genomic_DNA"/>
</dbReference>
<name>A0A318MX61_FRIPE</name>
<dbReference type="GO" id="GO:0000287">
    <property type="term" value="F:magnesium ion binding"/>
    <property type="evidence" value="ECO:0007669"/>
    <property type="project" value="InterPro"/>
</dbReference>
<dbReference type="SUPFAM" id="SSF103084">
    <property type="entry name" value="Holliday junction resolvase RusA"/>
    <property type="match status" value="1"/>
</dbReference>
<reference evidence="1 2" key="1">
    <citation type="submission" date="2018-05" db="EMBL/GenBank/DDBJ databases">
        <title>Reference genomes for bee gut microbiota database.</title>
        <authorList>
            <person name="Ellegaard K.M."/>
        </authorList>
    </citation>
    <scope>NUCLEOTIDE SEQUENCE [LARGE SCALE GENOMIC DNA]</scope>
    <source>
        <strain evidence="1 2">ESL0167</strain>
    </source>
</reference>
<dbReference type="Proteomes" id="UP000247838">
    <property type="component" value="Unassembled WGS sequence"/>
</dbReference>
<dbReference type="GO" id="GO:0006281">
    <property type="term" value="P:DNA repair"/>
    <property type="evidence" value="ECO:0007669"/>
    <property type="project" value="InterPro"/>
</dbReference>
<dbReference type="InterPro" id="IPR008822">
    <property type="entry name" value="Endonuclease_RusA-like"/>
</dbReference>
<proteinExistence type="predicted"/>
<evidence type="ECO:0008006" key="3">
    <source>
        <dbReference type="Google" id="ProtNLM"/>
    </source>
</evidence>
<dbReference type="AlphaFoldDB" id="A0A318MX61"/>
<comment type="caution">
    <text evidence="1">The sequence shown here is derived from an EMBL/GenBank/DDBJ whole genome shotgun (WGS) entry which is preliminary data.</text>
</comment>
<accession>A0A318MX61</accession>
<evidence type="ECO:0000313" key="2">
    <source>
        <dbReference type="Proteomes" id="UP000247838"/>
    </source>
</evidence>
<dbReference type="GO" id="GO:0006310">
    <property type="term" value="P:DNA recombination"/>
    <property type="evidence" value="ECO:0007669"/>
    <property type="project" value="InterPro"/>
</dbReference>
<protein>
    <recommendedName>
        <fullName evidence="3">Holliday junction resolvase</fullName>
    </recommendedName>
</protein>
<gene>
    <name evidence="1" type="ORF">DKK76_03080</name>
</gene>
<dbReference type="Pfam" id="PF05866">
    <property type="entry name" value="RusA"/>
    <property type="match status" value="1"/>
</dbReference>
<dbReference type="InterPro" id="IPR036614">
    <property type="entry name" value="RusA-like_sf"/>
</dbReference>
<dbReference type="Gene3D" id="3.30.1330.70">
    <property type="entry name" value="Holliday junction resolvase RusA"/>
    <property type="match status" value="1"/>
</dbReference>
<evidence type="ECO:0000313" key="1">
    <source>
        <dbReference type="EMBL" id="PXY95890.1"/>
    </source>
</evidence>